<evidence type="ECO:0000313" key="2">
    <source>
        <dbReference type="Proteomes" id="UP001217089"/>
    </source>
</evidence>
<accession>A0ABQ9F391</accession>
<organism evidence="1 2">
    <name type="scientific">Tegillarca granosa</name>
    <name type="common">Malaysian cockle</name>
    <name type="synonym">Anadara granosa</name>
    <dbReference type="NCBI Taxonomy" id="220873"/>
    <lineage>
        <taxon>Eukaryota</taxon>
        <taxon>Metazoa</taxon>
        <taxon>Spiralia</taxon>
        <taxon>Lophotrochozoa</taxon>
        <taxon>Mollusca</taxon>
        <taxon>Bivalvia</taxon>
        <taxon>Autobranchia</taxon>
        <taxon>Pteriomorphia</taxon>
        <taxon>Arcoida</taxon>
        <taxon>Arcoidea</taxon>
        <taxon>Arcidae</taxon>
        <taxon>Tegillarca</taxon>
    </lineage>
</organism>
<dbReference type="Gene3D" id="3.30.70.1820">
    <property type="entry name" value="L1 transposable element, RRM domain"/>
    <property type="match status" value="1"/>
</dbReference>
<evidence type="ECO:0000313" key="1">
    <source>
        <dbReference type="EMBL" id="KAJ8311868.1"/>
    </source>
</evidence>
<comment type="caution">
    <text evidence="1">The sequence shown here is derived from an EMBL/GenBank/DDBJ whole genome shotgun (WGS) entry which is preliminary data.</text>
</comment>
<sequence length="279" mass="32442">MRDIPTLIESTLRTDNIQIDRIHRIGPSVQNPNSKPRTIVAVISNYKMKEHILQRYKEAKHNSKELSFHITSQSPTDIVEKRKHLYDLQKQYKDHSVHTKIINDRLVFTFNGTIYKEKVKIPKAEEILLCDNTELKSLDDVVTETIEPITEAGNKFVGTASKDQAGKLHEGHDDDGEIGAGRQITDFMKSNAIKIWPLIICHGIFGLKRELIIDGLLTIGNIMKTFKMKLFRGFFYTVNSNFAEVSMRQDKCFDSKFKFRYRQLQQLLYFTNKTHIYYI</sequence>
<proteinExistence type="predicted"/>
<dbReference type="EMBL" id="JARBDR010000466">
    <property type="protein sequence ID" value="KAJ8311868.1"/>
    <property type="molecule type" value="Genomic_DNA"/>
</dbReference>
<protein>
    <submittedName>
        <fullName evidence="1">Uncharacterized protein</fullName>
    </submittedName>
</protein>
<name>A0ABQ9F391_TEGGR</name>
<keyword evidence="2" id="KW-1185">Reference proteome</keyword>
<reference evidence="1 2" key="1">
    <citation type="submission" date="2022-12" db="EMBL/GenBank/DDBJ databases">
        <title>Chromosome-level genome of Tegillarca granosa.</title>
        <authorList>
            <person name="Kim J."/>
        </authorList>
    </citation>
    <scope>NUCLEOTIDE SEQUENCE [LARGE SCALE GENOMIC DNA]</scope>
    <source>
        <strain evidence="1">Teg-2019</strain>
        <tissue evidence="1">Adductor muscle</tissue>
    </source>
</reference>
<gene>
    <name evidence="1" type="ORF">KUTeg_010582</name>
</gene>
<dbReference type="Proteomes" id="UP001217089">
    <property type="component" value="Unassembled WGS sequence"/>
</dbReference>